<feature type="transmembrane region" description="Helical" evidence="1">
    <location>
        <begin position="571"/>
        <end position="595"/>
    </location>
</feature>
<protein>
    <recommendedName>
        <fullName evidence="4">Na+/citrate symporter</fullName>
    </recommendedName>
</protein>
<feature type="transmembrane region" description="Helical" evidence="1">
    <location>
        <begin position="633"/>
        <end position="654"/>
    </location>
</feature>
<feature type="transmembrane region" description="Helical" evidence="1">
    <location>
        <begin position="601"/>
        <end position="621"/>
    </location>
</feature>
<feature type="transmembrane region" description="Helical" evidence="1">
    <location>
        <begin position="237"/>
        <end position="256"/>
    </location>
</feature>
<feature type="transmembrane region" description="Helical" evidence="1">
    <location>
        <begin position="327"/>
        <end position="343"/>
    </location>
</feature>
<organism evidence="2 3">
    <name type="scientific">Spiroplasma helicoides</name>
    <dbReference type="NCBI Taxonomy" id="216938"/>
    <lineage>
        <taxon>Bacteria</taxon>
        <taxon>Bacillati</taxon>
        <taxon>Mycoplasmatota</taxon>
        <taxon>Mollicutes</taxon>
        <taxon>Entomoplasmatales</taxon>
        <taxon>Spiroplasmataceae</taxon>
        <taxon>Spiroplasma</taxon>
    </lineage>
</organism>
<dbReference type="EMBL" id="CP017015">
    <property type="protein sequence ID" value="AOG60984.1"/>
    <property type="molecule type" value="Genomic_DNA"/>
</dbReference>
<evidence type="ECO:0000256" key="1">
    <source>
        <dbReference type="SAM" id="Phobius"/>
    </source>
</evidence>
<evidence type="ECO:0008006" key="4">
    <source>
        <dbReference type="Google" id="ProtNLM"/>
    </source>
</evidence>
<dbReference type="PATRIC" id="fig|216938.3.peg.1056"/>
<feature type="transmembrane region" description="Helical" evidence="1">
    <location>
        <begin position="475"/>
        <end position="493"/>
    </location>
</feature>
<dbReference type="GO" id="GO:0008514">
    <property type="term" value="F:organic anion transmembrane transporter activity"/>
    <property type="evidence" value="ECO:0007669"/>
    <property type="project" value="InterPro"/>
</dbReference>
<dbReference type="InterPro" id="IPR004679">
    <property type="entry name" value="2-OHcarboxylate_transport"/>
</dbReference>
<evidence type="ECO:0000313" key="3">
    <source>
        <dbReference type="Proteomes" id="UP000094378"/>
    </source>
</evidence>
<keyword evidence="1" id="KW-1133">Transmembrane helix</keyword>
<feature type="transmembrane region" description="Helical" evidence="1">
    <location>
        <begin position="505"/>
        <end position="525"/>
    </location>
</feature>
<dbReference type="GO" id="GO:0016020">
    <property type="term" value="C:membrane"/>
    <property type="evidence" value="ECO:0007669"/>
    <property type="project" value="InterPro"/>
</dbReference>
<evidence type="ECO:0000313" key="2">
    <source>
        <dbReference type="EMBL" id="AOG60984.1"/>
    </source>
</evidence>
<sequence length="663" mass="74465">MYKFLTDEQESKYQSKKTNSMGTYDKKLEKLNSYKDKEFQRIEKSYQKAVLHFTKRREKIDAHLSKNKALIDEKLKAEKMTQDYHDEMIRLTESIFAKKVSDLNEDIEVLEQNYLLAKVDLDDGVENSRKYNEKIYIRSIEKKYGKLDFQKQFKLKKEELLKQGLVGKELKKATLNAKQEIYEQSNKEYMPMQLKFLDWVDNKKLKFEWWKATKHKQLLEMKHYSFKDWLTIKIWTIPLYLLLIIVGVILGAFYAGVVTNKMIYAISILLTLSIVFGVVFAKIPIWNKYFGGALIGCMIVGSLFVEFDVLPAEVQSTVKVWFKDQDFLGMYISVLLVGAVLLIPRKLIIKATGGFFALIIIGTLGATGLGLIGMLITGLSLEDFFLNYWLPILCDGNGGGIQPIGEIAGMNGFDKKDWMSAALAVSTVASILSVVMAGLIAAIGKARPSLSGDGRLVKKDIHTTERKSEAKDRNVAVAILVIGVIYILSDIIADKLLTKDVLGILIPNYAWMIVLGLLINIINLIPREIKKGVGKVNTFISKQTTWLLMFAVGMNYIDFQEFVNALNPTTLLMCLTFVLGASLLPLFTARIFNFYGVESSVAAGLCMTAQGGSGAIMVLGTSDRMELMPWGQITCRIAGSIILIFAGVFFSIYAKEPLPVGVV</sequence>
<reference evidence="2 3" key="1">
    <citation type="submission" date="2016-08" db="EMBL/GenBank/DDBJ databases">
        <title>Complete genome sequence of Spiroplasma helicoides TABS-2 (DSM 22551).</title>
        <authorList>
            <person name="Shen W.-Y."/>
            <person name="Lo W.-S."/>
            <person name="Lai Y.-C."/>
            <person name="Kuo C.-H."/>
        </authorList>
    </citation>
    <scope>NUCLEOTIDE SEQUENCE [LARGE SCALE GENOMIC DNA]</scope>
    <source>
        <strain evidence="2 3">TABS-2</strain>
    </source>
</reference>
<dbReference type="PANTHER" id="PTHR40033:SF1">
    <property type="entry name" value="CITRATE-SODIUM SYMPORTER"/>
    <property type="match status" value="1"/>
</dbReference>
<accession>A0A1B3SM27</accession>
<name>A0A1B3SM27_9MOLU</name>
<dbReference type="Pfam" id="PF03390">
    <property type="entry name" value="2HCT"/>
    <property type="match status" value="1"/>
</dbReference>
<dbReference type="KEGG" id="shj:SHELI_v1c10370"/>
<dbReference type="AlphaFoldDB" id="A0A1B3SM27"/>
<dbReference type="STRING" id="216938.SHELI_v1c10370"/>
<feature type="transmembrane region" description="Helical" evidence="1">
    <location>
        <begin position="355"/>
        <end position="381"/>
    </location>
</feature>
<gene>
    <name evidence="2" type="ORF">SHELI_v1c10370</name>
</gene>
<feature type="transmembrane region" description="Helical" evidence="1">
    <location>
        <begin position="418"/>
        <end position="443"/>
    </location>
</feature>
<keyword evidence="3" id="KW-1185">Reference proteome</keyword>
<dbReference type="PANTHER" id="PTHR40033">
    <property type="entry name" value="NA(+)-MALATE SYMPORTER"/>
    <property type="match status" value="1"/>
</dbReference>
<dbReference type="Proteomes" id="UP000094378">
    <property type="component" value="Chromosome"/>
</dbReference>
<dbReference type="RefSeq" id="WP_069117351.1">
    <property type="nucleotide sequence ID" value="NZ_CP017015.1"/>
</dbReference>
<proteinExistence type="predicted"/>
<feature type="transmembrane region" description="Helical" evidence="1">
    <location>
        <begin position="262"/>
        <end position="281"/>
    </location>
</feature>
<keyword evidence="1" id="KW-0812">Transmembrane</keyword>
<feature type="transmembrane region" description="Helical" evidence="1">
    <location>
        <begin position="288"/>
        <end position="307"/>
    </location>
</feature>
<keyword evidence="1" id="KW-0472">Membrane</keyword>